<accession>A0A345Z3I4</accession>
<comment type="subcellular location">
    <subcellularLocation>
        <location evidence="3">Cytoplasm</location>
    </subcellularLocation>
</comment>
<dbReference type="AlphaFoldDB" id="A0A345Z3I4"/>
<dbReference type="RefSeq" id="WP_162807936.1">
    <property type="nucleotide sequence ID" value="NZ_CP031376.1"/>
</dbReference>
<keyword evidence="3" id="KW-0963">Cytoplasm</keyword>
<evidence type="ECO:0000313" key="5">
    <source>
        <dbReference type="EMBL" id="AXK51163.1"/>
    </source>
</evidence>
<protein>
    <recommendedName>
        <fullName evidence="3 4">Dephospho-CoA kinase</fullName>
        <ecNumber evidence="3 4">2.7.1.24</ecNumber>
    </recommendedName>
    <alternativeName>
        <fullName evidence="3">Dephosphocoenzyme A kinase</fullName>
    </alternativeName>
</protein>
<gene>
    <name evidence="3 5" type="primary">coaE</name>
    <name evidence="5" type="ORF">SALLE_v1c04890</name>
</gene>
<comment type="pathway">
    <text evidence="3">Cofactor biosynthesis; coenzyme A biosynthesis; CoA from (R)-pantothenate: step 5/5.</text>
</comment>
<evidence type="ECO:0000256" key="4">
    <source>
        <dbReference type="NCBIfam" id="TIGR00152"/>
    </source>
</evidence>
<dbReference type="GO" id="GO:0004140">
    <property type="term" value="F:dephospho-CoA kinase activity"/>
    <property type="evidence" value="ECO:0007669"/>
    <property type="project" value="UniProtKB-UniRule"/>
</dbReference>
<evidence type="ECO:0000256" key="2">
    <source>
        <dbReference type="ARBA" id="ARBA00022840"/>
    </source>
</evidence>
<keyword evidence="6" id="KW-1185">Reference proteome</keyword>
<keyword evidence="3" id="KW-0808">Transferase</keyword>
<name>A0A345Z3I4_9MOLU</name>
<dbReference type="CDD" id="cd02022">
    <property type="entry name" value="DPCK"/>
    <property type="match status" value="1"/>
</dbReference>
<dbReference type="GO" id="GO:0015937">
    <property type="term" value="P:coenzyme A biosynthetic process"/>
    <property type="evidence" value="ECO:0007669"/>
    <property type="project" value="UniProtKB-UniRule"/>
</dbReference>
<keyword evidence="3 5" id="KW-0418">Kinase</keyword>
<keyword evidence="2 3" id="KW-0067">ATP-binding</keyword>
<dbReference type="HAMAP" id="MF_00376">
    <property type="entry name" value="Dephospho_CoA_kinase"/>
    <property type="match status" value="1"/>
</dbReference>
<dbReference type="PROSITE" id="PS51219">
    <property type="entry name" value="DPCK"/>
    <property type="match status" value="1"/>
</dbReference>
<proteinExistence type="inferred from homology"/>
<evidence type="ECO:0000256" key="1">
    <source>
        <dbReference type="ARBA" id="ARBA00022741"/>
    </source>
</evidence>
<dbReference type="KEGG" id="salx:SALLE_v1c04890"/>
<dbReference type="GO" id="GO:0005737">
    <property type="term" value="C:cytoplasm"/>
    <property type="evidence" value="ECO:0007669"/>
    <property type="project" value="UniProtKB-SubCell"/>
</dbReference>
<keyword evidence="1 3" id="KW-0547">Nucleotide-binding</keyword>
<dbReference type="InterPro" id="IPR027417">
    <property type="entry name" value="P-loop_NTPase"/>
</dbReference>
<comment type="similarity">
    <text evidence="3">Belongs to the CoaE family.</text>
</comment>
<organism evidence="5 6">
    <name type="scientific">Spiroplasma alleghenense</name>
    <dbReference type="NCBI Taxonomy" id="216931"/>
    <lineage>
        <taxon>Bacteria</taxon>
        <taxon>Bacillati</taxon>
        <taxon>Mycoplasmatota</taxon>
        <taxon>Mollicutes</taxon>
        <taxon>Entomoplasmatales</taxon>
        <taxon>Spiroplasmataceae</taxon>
        <taxon>Spiroplasma</taxon>
    </lineage>
</organism>
<evidence type="ECO:0000313" key="6">
    <source>
        <dbReference type="Proteomes" id="UP000254792"/>
    </source>
</evidence>
<comment type="catalytic activity">
    <reaction evidence="3">
        <text>3'-dephospho-CoA + ATP = ADP + CoA + H(+)</text>
        <dbReference type="Rhea" id="RHEA:18245"/>
        <dbReference type="ChEBI" id="CHEBI:15378"/>
        <dbReference type="ChEBI" id="CHEBI:30616"/>
        <dbReference type="ChEBI" id="CHEBI:57287"/>
        <dbReference type="ChEBI" id="CHEBI:57328"/>
        <dbReference type="ChEBI" id="CHEBI:456216"/>
        <dbReference type="EC" id="2.7.1.24"/>
    </reaction>
</comment>
<evidence type="ECO:0000256" key="3">
    <source>
        <dbReference type="HAMAP-Rule" id="MF_00376"/>
    </source>
</evidence>
<dbReference type="InterPro" id="IPR001977">
    <property type="entry name" value="Depp_CoAkinase"/>
</dbReference>
<dbReference type="NCBIfam" id="TIGR00152">
    <property type="entry name" value="dephospho-CoA kinase"/>
    <property type="match status" value="1"/>
</dbReference>
<dbReference type="UniPathway" id="UPA00241">
    <property type="reaction ID" value="UER00356"/>
</dbReference>
<dbReference type="Pfam" id="PF01121">
    <property type="entry name" value="CoaE"/>
    <property type="match status" value="1"/>
</dbReference>
<dbReference type="EC" id="2.7.1.24" evidence="3 4"/>
<dbReference type="GO" id="GO:0005524">
    <property type="term" value="F:ATP binding"/>
    <property type="evidence" value="ECO:0007669"/>
    <property type="project" value="UniProtKB-UniRule"/>
</dbReference>
<reference evidence="5 6" key="1">
    <citation type="submission" date="2018-07" db="EMBL/GenBank/DDBJ databases">
        <title>Complete genome sequence of Spiroplasma alleghenense PLHS-1 (ATCC 51752).</title>
        <authorList>
            <person name="Chou L."/>
            <person name="Lee T.-Y."/>
            <person name="Tsai Y.-M."/>
            <person name="Kuo C.-H."/>
        </authorList>
    </citation>
    <scope>NUCLEOTIDE SEQUENCE [LARGE SCALE GENOMIC DNA]</scope>
    <source>
        <strain evidence="5 6">PLHS-1</strain>
    </source>
</reference>
<dbReference type="Proteomes" id="UP000254792">
    <property type="component" value="Chromosome"/>
</dbReference>
<comment type="function">
    <text evidence="3">Catalyzes the phosphorylation of the 3'-hydroxyl group of dephosphocoenzyme A to form coenzyme A.</text>
</comment>
<dbReference type="EMBL" id="CP031376">
    <property type="protein sequence ID" value="AXK51163.1"/>
    <property type="molecule type" value="Genomic_DNA"/>
</dbReference>
<feature type="binding site" evidence="3">
    <location>
        <begin position="10"/>
        <end position="15"/>
    </location>
    <ligand>
        <name>ATP</name>
        <dbReference type="ChEBI" id="CHEBI:30616"/>
    </ligand>
</feature>
<sequence length="192" mass="22559">MILGVFGYIGTGKSTALEYLSTKHGFYVIDADKKSKVVLGYPEVQEFIKNKIPEAYDFENQQVYRSKLRSVIFMKKSLNIELGKIMWPHISKLIRFDIANCNRDKIAVEAALLPLLKLPIDKYIYLINKNYNSHVNRIDERDKRDNKEIRKILKIQETMHRESNIDYIIDNSSDKESLYKKIDRVIENINKD</sequence>
<dbReference type="Gene3D" id="3.40.50.300">
    <property type="entry name" value="P-loop containing nucleotide triphosphate hydrolases"/>
    <property type="match status" value="1"/>
</dbReference>
<keyword evidence="3" id="KW-0173">Coenzyme A biosynthesis</keyword>
<dbReference type="SUPFAM" id="SSF52540">
    <property type="entry name" value="P-loop containing nucleoside triphosphate hydrolases"/>
    <property type="match status" value="1"/>
</dbReference>